<dbReference type="InterPro" id="IPR001173">
    <property type="entry name" value="Glyco_trans_2-like"/>
</dbReference>
<dbReference type="PANTHER" id="PTHR43630:SF2">
    <property type="entry name" value="GLYCOSYLTRANSFERASE"/>
    <property type="match status" value="1"/>
</dbReference>
<sequence>MNTNLSVAIATFNEEENIGECLSSVKDIASEIIIVDGSSTDKTVEIARQFGAKVEITKNHPIFHINKQRSFDLCTGDWILYLDADESVSRELAKEIQYVLAAKPGELVEYEKKVLSKLFIKHTELLEKRDGPIGTKEGDYVAFFFPRLNLFLGKYLRFGGTYPDGVIRLFKRNKAYLPCKSVHEQMVVEGRVGWLGSNLLHNDSPNFARYLKRNSRYVNLIRDELLKNPKALSLSFATSYLIIKPISWFLITTIRNKGILDGWRGLLFSFFSALRFPRAYLRYLKLR</sequence>
<dbReference type="PANTHER" id="PTHR43630">
    <property type="entry name" value="POLY-BETA-1,6-N-ACETYL-D-GLUCOSAMINE SYNTHASE"/>
    <property type="match status" value="1"/>
</dbReference>
<gene>
    <name evidence="2" type="ORF">A3D25_02325</name>
</gene>
<comment type="caution">
    <text evidence="2">The sequence shown here is derived from an EMBL/GenBank/DDBJ whole genome shotgun (WGS) entry which is preliminary data.</text>
</comment>
<name>A0A1F5KK86_9BACT</name>
<evidence type="ECO:0000313" key="2">
    <source>
        <dbReference type="EMBL" id="OGE41338.1"/>
    </source>
</evidence>
<dbReference type="AlphaFoldDB" id="A0A1F5KK86"/>
<evidence type="ECO:0000313" key="3">
    <source>
        <dbReference type="Proteomes" id="UP000177328"/>
    </source>
</evidence>
<proteinExistence type="predicted"/>
<organism evidence="2 3">
    <name type="scientific">Candidatus Daviesbacteria bacterium RIFCSPHIGHO2_02_FULL_43_12</name>
    <dbReference type="NCBI Taxonomy" id="1797776"/>
    <lineage>
        <taxon>Bacteria</taxon>
        <taxon>Candidatus Daviesiibacteriota</taxon>
    </lineage>
</organism>
<feature type="domain" description="Glycosyltransferase 2-like" evidence="1">
    <location>
        <begin position="6"/>
        <end position="96"/>
    </location>
</feature>
<protein>
    <recommendedName>
        <fullName evidence="1">Glycosyltransferase 2-like domain-containing protein</fullName>
    </recommendedName>
</protein>
<dbReference type="SUPFAM" id="SSF53448">
    <property type="entry name" value="Nucleotide-diphospho-sugar transferases"/>
    <property type="match status" value="1"/>
</dbReference>
<dbReference type="InterPro" id="IPR029044">
    <property type="entry name" value="Nucleotide-diphossugar_trans"/>
</dbReference>
<dbReference type="Gene3D" id="3.90.550.10">
    <property type="entry name" value="Spore Coat Polysaccharide Biosynthesis Protein SpsA, Chain A"/>
    <property type="match status" value="1"/>
</dbReference>
<dbReference type="CDD" id="cd02511">
    <property type="entry name" value="Beta4Glucosyltransferase"/>
    <property type="match status" value="1"/>
</dbReference>
<accession>A0A1F5KK86</accession>
<dbReference type="Proteomes" id="UP000177328">
    <property type="component" value="Unassembled WGS sequence"/>
</dbReference>
<dbReference type="Pfam" id="PF00535">
    <property type="entry name" value="Glycos_transf_2"/>
    <property type="match status" value="1"/>
</dbReference>
<evidence type="ECO:0000259" key="1">
    <source>
        <dbReference type="Pfam" id="PF00535"/>
    </source>
</evidence>
<dbReference type="EMBL" id="MFDD01000002">
    <property type="protein sequence ID" value="OGE41338.1"/>
    <property type="molecule type" value="Genomic_DNA"/>
</dbReference>
<reference evidence="2 3" key="1">
    <citation type="journal article" date="2016" name="Nat. Commun.">
        <title>Thousands of microbial genomes shed light on interconnected biogeochemical processes in an aquifer system.</title>
        <authorList>
            <person name="Anantharaman K."/>
            <person name="Brown C.T."/>
            <person name="Hug L.A."/>
            <person name="Sharon I."/>
            <person name="Castelle C.J."/>
            <person name="Probst A.J."/>
            <person name="Thomas B.C."/>
            <person name="Singh A."/>
            <person name="Wilkins M.J."/>
            <person name="Karaoz U."/>
            <person name="Brodie E.L."/>
            <person name="Williams K.H."/>
            <person name="Hubbard S.S."/>
            <person name="Banfield J.F."/>
        </authorList>
    </citation>
    <scope>NUCLEOTIDE SEQUENCE [LARGE SCALE GENOMIC DNA]</scope>
</reference>